<comment type="caution">
    <text evidence="2">The sequence shown here is derived from an EMBL/GenBank/DDBJ whole genome shotgun (WGS) entry which is preliminary data.</text>
</comment>
<dbReference type="Proteomes" id="UP001447188">
    <property type="component" value="Unassembled WGS sequence"/>
</dbReference>
<feature type="region of interest" description="Disordered" evidence="1">
    <location>
        <begin position="140"/>
        <end position="203"/>
    </location>
</feature>
<evidence type="ECO:0000313" key="2">
    <source>
        <dbReference type="EMBL" id="KAL0632258.1"/>
    </source>
</evidence>
<reference evidence="2 3" key="1">
    <citation type="submission" date="2024-02" db="EMBL/GenBank/DDBJ databases">
        <title>Discinaceae phylogenomics.</title>
        <authorList>
            <person name="Dirks A.C."/>
            <person name="James T.Y."/>
        </authorList>
    </citation>
    <scope>NUCLEOTIDE SEQUENCE [LARGE SCALE GENOMIC DNA]</scope>
    <source>
        <strain evidence="2 3">ACD0624</strain>
    </source>
</reference>
<accession>A0ABR3G8X5</accession>
<protein>
    <submittedName>
        <fullName evidence="2">Uncharacterized protein</fullName>
    </submittedName>
</protein>
<feature type="compositionally biased region" description="Basic residues" evidence="1">
    <location>
        <begin position="41"/>
        <end position="51"/>
    </location>
</feature>
<organism evidence="2 3">
    <name type="scientific">Discina gigas</name>
    <dbReference type="NCBI Taxonomy" id="1032678"/>
    <lineage>
        <taxon>Eukaryota</taxon>
        <taxon>Fungi</taxon>
        <taxon>Dikarya</taxon>
        <taxon>Ascomycota</taxon>
        <taxon>Pezizomycotina</taxon>
        <taxon>Pezizomycetes</taxon>
        <taxon>Pezizales</taxon>
        <taxon>Discinaceae</taxon>
        <taxon>Discina</taxon>
    </lineage>
</organism>
<evidence type="ECO:0000256" key="1">
    <source>
        <dbReference type="SAM" id="MobiDB-lite"/>
    </source>
</evidence>
<feature type="region of interest" description="Disordered" evidence="1">
    <location>
        <begin position="1"/>
        <end position="64"/>
    </location>
</feature>
<dbReference type="EMBL" id="JBBBZM010000178">
    <property type="protein sequence ID" value="KAL0632258.1"/>
    <property type="molecule type" value="Genomic_DNA"/>
</dbReference>
<evidence type="ECO:0000313" key="3">
    <source>
        <dbReference type="Proteomes" id="UP001447188"/>
    </source>
</evidence>
<proteinExistence type="predicted"/>
<feature type="compositionally biased region" description="Low complexity" evidence="1">
    <location>
        <begin position="1"/>
        <end position="40"/>
    </location>
</feature>
<sequence>MGIPLRRIPSSSRRANATNNQSNLNSTSSNNSRSSNNSTRKPSRSSRKSRSRSASSARNNYYLDNPYRQRQPVVMMVPNSLLPITSYFPRDYIYEFEDEGYDSASSSTSDSPLPALGWRPTQGTLEMEFMFGDMDEEFMQELTRESTPSSDDDEMTDTYASGSNEETASAYDHPTTESEASEDEGGHSRQDQMGGRVVDEDYD</sequence>
<keyword evidence="3" id="KW-1185">Reference proteome</keyword>
<feature type="compositionally biased region" description="Polar residues" evidence="1">
    <location>
        <begin position="158"/>
        <end position="167"/>
    </location>
</feature>
<gene>
    <name evidence="2" type="ORF">Q9L58_008857</name>
</gene>
<name>A0ABR3G8X5_9PEZI</name>